<dbReference type="InterPro" id="IPR013538">
    <property type="entry name" value="ASHA1/2-like_C"/>
</dbReference>
<dbReference type="InterPro" id="IPR011991">
    <property type="entry name" value="ArsR-like_HTH"/>
</dbReference>
<dbReference type="RefSeq" id="WP_091672415.1">
    <property type="nucleotide sequence ID" value="NZ_FOKG01000005.1"/>
</dbReference>
<dbReference type="CDD" id="cd00090">
    <property type="entry name" value="HTH_ARSR"/>
    <property type="match status" value="1"/>
</dbReference>
<dbReference type="Proteomes" id="UP000243799">
    <property type="component" value="Unassembled WGS sequence"/>
</dbReference>
<evidence type="ECO:0000259" key="5">
    <source>
        <dbReference type="PROSITE" id="PS50987"/>
    </source>
</evidence>
<keyword evidence="7" id="KW-1185">Reference proteome</keyword>
<dbReference type="Pfam" id="PF08327">
    <property type="entry name" value="AHSA1"/>
    <property type="match status" value="1"/>
</dbReference>
<dbReference type="InterPro" id="IPR023393">
    <property type="entry name" value="START-like_dom_sf"/>
</dbReference>
<comment type="similarity">
    <text evidence="1">Belongs to the AHA1 family.</text>
</comment>
<reference evidence="7" key="1">
    <citation type="submission" date="2016-10" db="EMBL/GenBank/DDBJ databases">
        <authorList>
            <person name="Varghese N."/>
            <person name="Submissions S."/>
        </authorList>
    </citation>
    <scope>NUCLEOTIDE SEQUENCE [LARGE SCALE GENOMIC DNA]</scope>
    <source>
        <strain evidence="7">CGMCC 4.3568</strain>
    </source>
</reference>
<dbReference type="SUPFAM" id="SSF46785">
    <property type="entry name" value="Winged helix' DNA-binding domain"/>
    <property type="match status" value="1"/>
</dbReference>
<dbReference type="EMBL" id="FOKG01000005">
    <property type="protein sequence ID" value="SFB13949.1"/>
    <property type="molecule type" value="Genomic_DNA"/>
</dbReference>
<accession>A0A1I0YKM8</accession>
<keyword evidence="3" id="KW-0238">DNA-binding</keyword>
<keyword evidence="2" id="KW-0805">Transcription regulation</keyword>
<evidence type="ECO:0000313" key="6">
    <source>
        <dbReference type="EMBL" id="SFB13949.1"/>
    </source>
</evidence>
<dbReference type="OrthoDB" id="9806976at2"/>
<evidence type="ECO:0000313" key="7">
    <source>
        <dbReference type="Proteomes" id="UP000243799"/>
    </source>
</evidence>
<dbReference type="SMART" id="SM00418">
    <property type="entry name" value="HTH_ARSR"/>
    <property type="match status" value="1"/>
</dbReference>
<dbReference type="PROSITE" id="PS50987">
    <property type="entry name" value="HTH_ARSR_2"/>
    <property type="match status" value="1"/>
</dbReference>
<evidence type="ECO:0000256" key="1">
    <source>
        <dbReference type="ARBA" id="ARBA00006817"/>
    </source>
</evidence>
<dbReference type="PANTHER" id="PTHR33154">
    <property type="entry name" value="TRANSCRIPTIONAL REGULATOR, ARSR FAMILY"/>
    <property type="match status" value="1"/>
</dbReference>
<keyword evidence="4" id="KW-0804">Transcription</keyword>
<dbReference type="Pfam" id="PF01022">
    <property type="entry name" value="HTH_5"/>
    <property type="match status" value="1"/>
</dbReference>
<name>A0A1I0YKM8_9PSEU</name>
<dbReference type="InterPro" id="IPR036388">
    <property type="entry name" value="WH-like_DNA-bd_sf"/>
</dbReference>
<evidence type="ECO:0000256" key="2">
    <source>
        <dbReference type="ARBA" id="ARBA00023015"/>
    </source>
</evidence>
<dbReference type="GO" id="GO:0003677">
    <property type="term" value="F:DNA binding"/>
    <property type="evidence" value="ECO:0007669"/>
    <property type="project" value="UniProtKB-KW"/>
</dbReference>
<dbReference type="CDD" id="cd07814">
    <property type="entry name" value="SRPBCC_CalC_Aha1-like"/>
    <property type="match status" value="1"/>
</dbReference>
<evidence type="ECO:0000256" key="3">
    <source>
        <dbReference type="ARBA" id="ARBA00023125"/>
    </source>
</evidence>
<evidence type="ECO:0000256" key="4">
    <source>
        <dbReference type="ARBA" id="ARBA00023163"/>
    </source>
</evidence>
<dbReference type="InterPro" id="IPR036390">
    <property type="entry name" value="WH_DNA-bd_sf"/>
</dbReference>
<dbReference type="AlphaFoldDB" id="A0A1I0YKM8"/>
<protein>
    <submittedName>
        <fullName evidence="6">Uncharacterized conserved protein YndB, AHSA1/START domain</fullName>
    </submittedName>
</protein>
<dbReference type="GO" id="GO:0003700">
    <property type="term" value="F:DNA-binding transcription factor activity"/>
    <property type="evidence" value="ECO:0007669"/>
    <property type="project" value="InterPro"/>
</dbReference>
<dbReference type="PANTHER" id="PTHR33154:SF33">
    <property type="entry name" value="TRANSCRIPTIONAL REPRESSOR SDPR"/>
    <property type="match status" value="1"/>
</dbReference>
<gene>
    <name evidence="6" type="ORF">SAMN05216266_105170</name>
</gene>
<sequence>MDRIASALGDAARWHIMELLAERPRSVGELAELTGLRQPQTTKHLQTLARVDLVTVFPLGQRRVYAVEAAPLAALARRLRELVEATEAHGSERDVIARYRAAIDADSAVADRQRWADGRAFSFERVLPAPREFVWRHWVDPDLLASWWAPPSMTITDCALEPRAGGRVVLEYRDAEGRYRSEGKVHTASKPERLAFDLSVLDASGAISFSGHYDLTLTATRNGTRLRLGLRITDTTVGAVPYIAGIETGWGQVLDNLADAVGASHGTTKARTKGKESPS</sequence>
<dbReference type="InterPro" id="IPR051081">
    <property type="entry name" value="HTH_MetalResp_TranReg"/>
</dbReference>
<organism evidence="6 7">
    <name type="scientific">Amycolatopsis marina</name>
    <dbReference type="NCBI Taxonomy" id="490629"/>
    <lineage>
        <taxon>Bacteria</taxon>
        <taxon>Bacillati</taxon>
        <taxon>Actinomycetota</taxon>
        <taxon>Actinomycetes</taxon>
        <taxon>Pseudonocardiales</taxon>
        <taxon>Pseudonocardiaceae</taxon>
        <taxon>Amycolatopsis</taxon>
    </lineage>
</organism>
<dbReference type="Gene3D" id="1.10.10.10">
    <property type="entry name" value="Winged helix-like DNA-binding domain superfamily/Winged helix DNA-binding domain"/>
    <property type="match status" value="1"/>
</dbReference>
<dbReference type="Gene3D" id="3.30.530.20">
    <property type="match status" value="1"/>
</dbReference>
<dbReference type="STRING" id="490629.SAMN05216266_105170"/>
<dbReference type="NCBIfam" id="NF033788">
    <property type="entry name" value="HTH_metalloreg"/>
    <property type="match status" value="1"/>
</dbReference>
<dbReference type="SUPFAM" id="SSF55961">
    <property type="entry name" value="Bet v1-like"/>
    <property type="match status" value="1"/>
</dbReference>
<feature type="domain" description="HTH arsR-type" evidence="5">
    <location>
        <begin position="1"/>
        <end position="87"/>
    </location>
</feature>
<dbReference type="InterPro" id="IPR001845">
    <property type="entry name" value="HTH_ArsR_DNA-bd_dom"/>
</dbReference>
<proteinExistence type="inferred from homology"/>